<comment type="caution">
    <text evidence="1">The sequence shown here is derived from an EMBL/GenBank/DDBJ whole genome shotgun (WGS) entry which is preliminary data.</text>
</comment>
<dbReference type="Gene3D" id="1.25.40.30">
    <property type="match status" value="1"/>
</dbReference>
<name>A0ABN9Q5X6_9DINO</name>
<proteinExistence type="predicted"/>
<feature type="non-terminal residue" evidence="1">
    <location>
        <position position="99"/>
    </location>
</feature>
<evidence type="ECO:0000313" key="2">
    <source>
        <dbReference type="Proteomes" id="UP001189429"/>
    </source>
</evidence>
<organism evidence="1 2">
    <name type="scientific">Prorocentrum cordatum</name>
    <dbReference type="NCBI Taxonomy" id="2364126"/>
    <lineage>
        <taxon>Eukaryota</taxon>
        <taxon>Sar</taxon>
        <taxon>Alveolata</taxon>
        <taxon>Dinophyceae</taxon>
        <taxon>Prorocentrales</taxon>
        <taxon>Prorocentraceae</taxon>
        <taxon>Prorocentrum</taxon>
    </lineage>
</organism>
<feature type="non-terminal residue" evidence="1">
    <location>
        <position position="1"/>
    </location>
</feature>
<dbReference type="Proteomes" id="UP001189429">
    <property type="component" value="Unassembled WGS sequence"/>
</dbReference>
<keyword evidence="2" id="KW-1185">Reference proteome</keyword>
<protein>
    <submittedName>
        <fullName evidence="1">Uncharacterized protein</fullName>
    </submittedName>
</protein>
<gene>
    <name evidence="1" type="ORF">PCOR1329_LOCUS9114</name>
</gene>
<sequence length="99" mass="11250">FKGIQTPLGKPSPILLYFFMLFEYDELRALKPSELVRPVVAQQKRGLIEEWQKEEKLQHRGCEGGYDEAAAEPACERAFNKGLLQAGETCWEPQAPTEP</sequence>
<reference evidence="1" key="1">
    <citation type="submission" date="2023-10" db="EMBL/GenBank/DDBJ databases">
        <authorList>
            <person name="Chen Y."/>
            <person name="Shah S."/>
            <person name="Dougan E. K."/>
            <person name="Thang M."/>
            <person name="Chan C."/>
        </authorList>
    </citation>
    <scope>NUCLEOTIDE SEQUENCE [LARGE SCALE GENOMIC DNA]</scope>
</reference>
<dbReference type="SUPFAM" id="SSF48371">
    <property type="entry name" value="ARM repeat"/>
    <property type="match status" value="1"/>
</dbReference>
<accession>A0ABN9Q5X6</accession>
<dbReference type="EMBL" id="CAUYUJ010002522">
    <property type="protein sequence ID" value="CAK0801155.1"/>
    <property type="molecule type" value="Genomic_DNA"/>
</dbReference>
<evidence type="ECO:0000313" key="1">
    <source>
        <dbReference type="EMBL" id="CAK0801155.1"/>
    </source>
</evidence>
<dbReference type="InterPro" id="IPR016024">
    <property type="entry name" value="ARM-type_fold"/>
</dbReference>
<dbReference type="InterPro" id="IPR012331">
    <property type="entry name" value="Clathrin_H-chain_linker"/>
</dbReference>